<feature type="region of interest" description="Disordered" evidence="1">
    <location>
        <begin position="77"/>
        <end position="97"/>
    </location>
</feature>
<dbReference type="AlphaFoldDB" id="A0A5F8GH56"/>
<accession>A0A5F8GH56</accession>
<organism evidence="2 3">
    <name type="scientific">Monodelphis domestica</name>
    <name type="common">Gray short-tailed opossum</name>
    <dbReference type="NCBI Taxonomy" id="13616"/>
    <lineage>
        <taxon>Eukaryota</taxon>
        <taxon>Metazoa</taxon>
        <taxon>Chordata</taxon>
        <taxon>Craniata</taxon>
        <taxon>Vertebrata</taxon>
        <taxon>Euteleostomi</taxon>
        <taxon>Mammalia</taxon>
        <taxon>Metatheria</taxon>
        <taxon>Didelphimorphia</taxon>
        <taxon>Didelphidae</taxon>
        <taxon>Monodelphis</taxon>
    </lineage>
</organism>
<proteinExistence type="predicted"/>
<dbReference type="PANTHER" id="PTHR14735:SF1">
    <property type="entry name" value="COILED-COIL DOMAIN-CONTAINING PROTEIN 134"/>
    <property type="match status" value="1"/>
</dbReference>
<dbReference type="GeneTree" id="ENSGT00390000020164"/>
<dbReference type="Pfam" id="PF15002">
    <property type="entry name" value="ERK-JNK_inhib"/>
    <property type="match status" value="1"/>
</dbReference>
<reference evidence="2" key="3">
    <citation type="submission" date="2025-09" db="UniProtKB">
        <authorList>
            <consortium name="Ensembl"/>
        </authorList>
    </citation>
    <scope>IDENTIFICATION</scope>
</reference>
<evidence type="ECO:0000256" key="1">
    <source>
        <dbReference type="SAM" id="MobiDB-lite"/>
    </source>
</evidence>
<feature type="region of interest" description="Disordered" evidence="1">
    <location>
        <begin position="236"/>
        <end position="264"/>
    </location>
</feature>
<feature type="region of interest" description="Disordered" evidence="1">
    <location>
        <begin position="1"/>
        <end position="38"/>
    </location>
</feature>
<protein>
    <recommendedName>
        <fullName evidence="4">Coiled-coil domain containing 134</fullName>
    </recommendedName>
</protein>
<dbReference type="InParanoid" id="A0A5F8GH56"/>
<keyword evidence="3" id="KW-1185">Reference proteome</keyword>
<dbReference type="STRING" id="13616.ENSMODP00000046809"/>
<dbReference type="Bgee" id="ENSMODG00000038878">
    <property type="expression patterns" value="Expressed in blood and 18 other cell types or tissues"/>
</dbReference>
<evidence type="ECO:0000313" key="2">
    <source>
        <dbReference type="Ensembl" id="ENSMODP00000046809.1"/>
    </source>
</evidence>
<name>A0A5F8GH56_MONDO</name>
<reference evidence="2" key="1">
    <citation type="journal article" date="2007" name="Nature">
        <title>Genome of the marsupial Monodelphis domestica reveals innovation in non-coding sequences.</title>
        <authorList>
            <person name="Mikkelsen T.S."/>
            <person name="Wakefield M.J."/>
            <person name="Aken B."/>
            <person name="Amemiya C.T."/>
            <person name="Chang J.L."/>
            <person name="Duke S."/>
            <person name="Garber M."/>
            <person name="Gentles A.J."/>
            <person name="Goodstadt L."/>
            <person name="Heger A."/>
            <person name="Jurka J."/>
            <person name="Kamal M."/>
            <person name="Mauceli E."/>
            <person name="Searle S.M."/>
            <person name="Sharpe T."/>
            <person name="Baker M.L."/>
            <person name="Batzer M.A."/>
            <person name="Benos P.V."/>
            <person name="Belov K."/>
            <person name="Clamp M."/>
            <person name="Cook A."/>
            <person name="Cuff J."/>
            <person name="Das R."/>
            <person name="Davidow L."/>
            <person name="Deakin J.E."/>
            <person name="Fazzari M.J."/>
            <person name="Glass J.L."/>
            <person name="Grabherr M."/>
            <person name="Greally J.M."/>
            <person name="Gu W."/>
            <person name="Hore T.A."/>
            <person name="Huttley G.A."/>
            <person name="Kleber M."/>
            <person name="Jirtle R.L."/>
            <person name="Koina E."/>
            <person name="Lee J.T."/>
            <person name="Mahony S."/>
            <person name="Marra M.A."/>
            <person name="Miller R.D."/>
            <person name="Nicholls R.D."/>
            <person name="Oda M."/>
            <person name="Papenfuss A.T."/>
            <person name="Parra Z.E."/>
            <person name="Pollock D.D."/>
            <person name="Ray D.A."/>
            <person name="Schein J.E."/>
            <person name="Speed T.P."/>
            <person name="Thompson K."/>
            <person name="VandeBerg J.L."/>
            <person name="Wade C.M."/>
            <person name="Walker J.A."/>
            <person name="Waters P.D."/>
            <person name="Webber C."/>
            <person name="Weidman J.R."/>
            <person name="Xie X."/>
            <person name="Zody M.C."/>
            <person name="Baldwin J."/>
            <person name="Abdouelleil A."/>
            <person name="Abdulkadir J."/>
            <person name="Abebe A."/>
            <person name="Abera B."/>
            <person name="Abreu J."/>
            <person name="Acer S.C."/>
            <person name="Aftuck L."/>
            <person name="Alexander A."/>
            <person name="An P."/>
            <person name="Anderson E."/>
            <person name="Anderson S."/>
            <person name="Arachi H."/>
            <person name="Azer M."/>
            <person name="Bachantsang P."/>
            <person name="Barry A."/>
            <person name="Bayul T."/>
            <person name="Berlin A."/>
            <person name="Bessette D."/>
            <person name="Bloom T."/>
            <person name="Bloom T."/>
            <person name="Boguslavskiy L."/>
            <person name="Bonnet C."/>
            <person name="Boukhgalter B."/>
            <person name="Bourzgui I."/>
            <person name="Brown A."/>
            <person name="Cahill P."/>
            <person name="Channer S."/>
            <person name="Cheshatsang Y."/>
            <person name="Chuda L."/>
            <person name="Citroen M."/>
            <person name="Collymore A."/>
            <person name="Cooke P."/>
            <person name="Costello M."/>
            <person name="D'Aco K."/>
            <person name="Daza R."/>
            <person name="De Haan G."/>
            <person name="DeGray S."/>
            <person name="DeMaso C."/>
            <person name="Dhargay N."/>
            <person name="Dooley K."/>
            <person name="Dooley E."/>
            <person name="Doricent M."/>
            <person name="Dorje P."/>
            <person name="Dorjee K."/>
            <person name="Dupes A."/>
            <person name="Elong R."/>
            <person name="Falk J."/>
            <person name="Farina A."/>
            <person name="Faro S."/>
            <person name="Ferguson D."/>
            <person name="Fisher S."/>
            <person name="Foley C.D."/>
            <person name="Franke A."/>
            <person name="Friedrich D."/>
            <person name="Gadbois L."/>
            <person name="Gearin G."/>
            <person name="Gearin C.R."/>
            <person name="Giannoukos G."/>
            <person name="Goode T."/>
            <person name="Graham J."/>
            <person name="Grandbois E."/>
            <person name="Grewal S."/>
            <person name="Gyaltsen K."/>
            <person name="Hafez N."/>
            <person name="Hagos B."/>
            <person name="Hall J."/>
            <person name="Henson C."/>
            <person name="Hollinger A."/>
            <person name="Honan T."/>
            <person name="Huard M.D."/>
            <person name="Hughes L."/>
            <person name="Hurhula B."/>
            <person name="Husby M.E."/>
            <person name="Kamat A."/>
            <person name="Kanga B."/>
            <person name="Kashin S."/>
            <person name="Khazanovich D."/>
            <person name="Kisner P."/>
            <person name="Lance K."/>
            <person name="Lara M."/>
            <person name="Lee W."/>
            <person name="Lennon N."/>
            <person name="Letendre F."/>
            <person name="LeVine R."/>
            <person name="Lipovsky A."/>
            <person name="Liu X."/>
            <person name="Liu J."/>
            <person name="Liu S."/>
            <person name="Lokyitsang T."/>
            <person name="Lokyitsang Y."/>
            <person name="Lubonja R."/>
            <person name="Lui A."/>
            <person name="MacDonald P."/>
            <person name="Magnisalis V."/>
            <person name="Maru K."/>
            <person name="Matthews C."/>
            <person name="McCusker W."/>
            <person name="McDonough S."/>
            <person name="Mehta T."/>
            <person name="Meldrim J."/>
            <person name="Meneus L."/>
            <person name="Mihai O."/>
            <person name="Mihalev A."/>
            <person name="Mihova T."/>
            <person name="Mittelman R."/>
            <person name="Mlenga V."/>
            <person name="Montmayeur A."/>
            <person name="Mulrain L."/>
            <person name="Navidi A."/>
            <person name="Naylor J."/>
            <person name="Negash T."/>
            <person name="Nguyen T."/>
            <person name="Nguyen N."/>
            <person name="Nicol R."/>
            <person name="Norbu C."/>
            <person name="Norbu N."/>
            <person name="Novod N."/>
            <person name="O'Neill B."/>
            <person name="Osman S."/>
            <person name="Markiewicz E."/>
            <person name="Oyono O.L."/>
            <person name="Patti C."/>
            <person name="Phunkhang P."/>
            <person name="Pierre F."/>
            <person name="Priest M."/>
            <person name="Raghuraman S."/>
            <person name="Rege F."/>
            <person name="Reyes R."/>
            <person name="Rise C."/>
            <person name="Rogov P."/>
            <person name="Ross K."/>
            <person name="Ryan E."/>
            <person name="Settipalli S."/>
            <person name="Shea T."/>
            <person name="Sherpa N."/>
            <person name="Shi L."/>
            <person name="Shih D."/>
            <person name="Sparrow T."/>
            <person name="Spaulding J."/>
            <person name="Stalker J."/>
            <person name="Stange-Thomann N."/>
            <person name="Stavropoulos S."/>
            <person name="Stone C."/>
            <person name="Strader C."/>
            <person name="Tesfaye S."/>
            <person name="Thomson T."/>
            <person name="Thoulutsang Y."/>
            <person name="Thoulutsang D."/>
            <person name="Topham K."/>
            <person name="Topping I."/>
            <person name="Tsamla T."/>
            <person name="Vassiliev H."/>
            <person name="Vo A."/>
            <person name="Wangchuk T."/>
            <person name="Wangdi T."/>
            <person name="Weiand M."/>
            <person name="Wilkinson J."/>
            <person name="Wilson A."/>
            <person name="Yadav S."/>
            <person name="Young G."/>
            <person name="Yu Q."/>
            <person name="Zembek L."/>
            <person name="Zhong D."/>
            <person name="Zimmer A."/>
            <person name="Zwirko Z."/>
            <person name="Jaffe D.B."/>
            <person name="Alvarez P."/>
            <person name="Brockman W."/>
            <person name="Butler J."/>
            <person name="Chin C."/>
            <person name="Gnerre S."/>
            <person name="MacCallum I."/>
            <person name="Graves J.A."/>
            <person name="Ponting C.P."/>
            <person name="Breen M."/>
            <person name="Samollow P.B."/>
            <person name="Lander E.S."/>
            <person name="Lindblad-Toh K."/>
        </authorList>
    </citation>
    <scope>NUCLEOTIDE SEQUENCE [LARGE SCALE GENOMIC DNA]</scope>
</reference>
<dbReference type="Ensembl" id="ENSMODT00000067773.1">
    <property type="protein sequence ID" value="ENSMODP00000046809.1"/>
    <property type="gene ID" value="ENSMODG00000038878.1"/>
</dbReference>
<reference evidence="2" key="2">
    <citation type="submission" date="2025-08" db="UniProtKB">
        <authorList>
            <consortium name="Ensembl"/>
        </authorList>
    </citation>
    <scope>IDENTIFICATION</scope>
</reference>
<evidence type="ECO:0008006" key="4">
    <source>
        <dbReference type="Google" id="ProtNLM"/>
    </source>
</evidence>
<dbReference type="InterPro" id="IPR026321">
    <property type="entry name" value="CC134"/>
</dbReference>
<sequence length="264" mass="28106">LRSSRPGNFSGGERGLRKNCGLEAPRDGRGLGGSRLPDPLLPGLVLASPSAGRGFRCGLVPVAESLPLLHGYKPLPVSPRNPGPAQPSARTQLGEAGASRGWRVPLGLPRAPPPRQRLSEPLGAVFGPPFHHGVGPGPGRWGLWSLAPIQGPGGGASLTLAPPPAFSHVLENTAFFGDVALRFPKIVHHYFDRNANWNYLVRWGISFCNQSGVFDQGSHAQLLGLMAQELGISERSPDYRNPFTTDPSEVSWGGEGRAWGSPEF</sequence>
<dbReference type="Proteomes" id="UP000002280">
    <property type="component" value="Unplaced"/>
</dbReference>
<dbReference type="PANTHER" id="PTHR14735">
    <property type="entry name" value="COILED-COIL DOMAIN-CONTAINING PROTEIN 134"/>
    <property type="match status" value="1"/>
</dbReference>
<evidence type="ECO:0000313" key="3">
    <source>
        <dbReference type="Proteomes" id="UP000002280"/>
    </source>
</evidence>